<dbReference type="PANTHER" id="PTHR43433">
    <property type="entry name" value="HYDROLASE, ALPHA/BETA FOLD FAMILY PROTEIN"/>
    <property type="match status" value="1"/>
</dbReference>
<organism evidence="2 3">
    <name type="scientific">Undibacterium terreum</name>
    <dbReference type="NCBI Taxonomy" id="1224302"/>
    <lineage>
        <taxon>Bacteria</taxon>
        <taxon>Pseudomonadati</taxon>
        <taxon>Pseudomonadota</taxon>
        <taxon>Betaproteobacteria</taxon>
        <taxon>Burkholderiales</taxon>
        <taxon>Oxalobacteraceae</taxon>
        <taxon>Undibacterium</taxon>
    </lineage>
</organism>
<dbReference type="PANTHER" id="PTHR43433:SF5">
    <property type="entry name" value="AB HYDROLASE-1 DOMAIN-CONTAINING PROTEIN"/>
    <property type="match status" value="1"/>
</dbReference>
<accession>A0A916XGH0</accession>
<dbReference type="InterPro" id="IPR050471">
    <property type="entry name" value="AB_hydrolase"/>
</dbReference>
<feature type="domain" description="AB hydrolase-1" evidence="1">
    <location>
        <begin position="17"/>
        <end position="126"/>
    </location>
</feature>
<dbReference type="GO" id="GO:0042952">
    <property type="term" value="P:beta-ketoadipate pathway"/>
    <property type="evidence" value="ECO:0007669"/>
    <property type="project" value="InterPro"/>
</dbReference>
<dbReference type="Proteomes" id="UP000637423">
    <property type="component" value="Unassembled WGS sequence"/>
</dbReference>
<name>A0A916XGH0_9BURK</name>
<dbReference type="Pfam" id="PF00561">
    <property type="entry name" value="Abhydrolase_1"/>
    <property type="match status" value="1"/>
</dbReference>
<comment type="caution">
    <text evidence="2">The sequence shown here is derived from an EMBL/GenBank/DDBJ whole genome shotgun (WGS) entry which is preliminary data.</text>
</comment>
<protein>
    <submittedName>
        <fullName evidence="2">3-oxoadipate enol-lactonase</fullName>
    </submittedName>
</protein>
<evidence type="ECO:0000313" key="2">
    <source>
        <dbReference type="EMBL" id="GGC71592.1"/>
    </source>
</evidence>
<evidence type="ECO:0000259" key="1">
    <source>
        <dbReference type="Pfam" id="PF00561"/>
    </source>
</evidence>
<dbReference type="AlphaFoldDB" id="A0A916XGH0"/>
<proteinExistence type="predicted"/>
<dbReference type="NCBIfam" id="TIGR02427">
    <property type="entry name" value="protocat_pcaD"/>
    <property type="match status" value="1"/>
</dbReference>
<gene>
    <name evidence="2" type="primary">pcaD</name>
    <name evidence="2" type="ORF">GCM10011396_18340</name>
</gene>
<reference evidence="2" key="1">
    <citation type="journal article" date="2014" name="Int. J. Syst. Evol. Microbiol.">
        <title>Complete genome sequence of Corynebacterium casei LMG S-19264T (=DSM 44701T), isolated from a smear-ripened cheese.</title>
        <authorList>
            <consortium name="US DOE Joint Genome Institute (JGI-PGF)"/>
            <person name="Walter F."/>
            <person name="Albersmeier A."/>
            <person name="Kalinowski J."/>
            <person name="Ruckert C."/>
        </authorList>
    </citation>
    <scope>NUCLEOTIDE SEQUENCE</scope>
    <source>
        <strain evidence="2">CGMCC 1.10998</strain>
    </source>
</reference>
<dbReference type="Gene3D" id="3.40.50.1820">
    <property type="entry name" value="alpha/beta hydrolase"/>
    <property type="match status" value="1"/>
</dbReference>
<sequence length="254" mass="28130">MSTGRINYKLEGKDGAPVLVLSNSLGTTMEMWQPQMPALLEHFRVLRYDARGHGLSWVTPAPYSIEQLGGDVIALLDQLDIRQAHFCGLSMGGMVGVWLGVNHPERFFKLALCNTGAKIGVAQTWNARIDQVIREGMESIAGTVIDRWFTAAYQSREPANVETVKQMLLHTDRIGYTGSCAAIRDMDLREDLSGIKLPVLVIAGTHDQSTPPQDGKLIAERIAGAQYMELDAAHLSNWEQTELFNRHLLAFLKG</sequence>
<keyword evidence="3" id="KW-1185">Reference proteome</keyword>
<dbReference type="InterPro" id="IPR000073">
    <property type="entry name" value="AB_hydrolase_1"/>
</dbReference>
<dbReference type="GO" id="GO:0047570">
    <property type="term" value="F:3-oxoadipate enol-lactonase activity"/>
    <property type="evidence" value="ECO:0007669"/>
    <property type="project" value="InterPro"/>
</dbReference>
<evidence type="ECO:0000313" key="3">
    <source>
        <dbReference type="Proteomes" id="UP000637423"/>
    </source>
</evidence>
<reference evidence="2" key="2">
    <citation type="submission" date="2020-09" db="EMBL/GenBank/DDBJ databases">
        <authorList>
            <person name="Sun Q."/>
            <person name="Zhou Y."/>
        </authorList>
    </citation>
    <scope>NUCLEOTIDE SEQUENCE</scope>
    <source>
        <strain evidence="2">CGMCC 1.10998</strain>
    </source>
</reference>
<dbReference type="PRINTS" id="PR00111">
    <property type="entry name" value="ABHYDROLASE"/>
</dbReference>
<dbReference type="InterPro" id="IPR029058">
    <property type="entry name" value="AB_hydrolase_fold"/>
</dbReference>
<dbReference type="EMBL" id="BMED01000002">
    <property type="protein sequence ID" value="GGC71592.1"/>
    <property type="molecule type" value="Genomic_DNA"/>
</dbReference>
<dbReference type="InterPro" id="IPR026968">
    <property type="entry name" value="PcaD/CatD"/>
</dbReference>
<dbReference type="SUPFAM" id="SSF53474">
    <property type="entry name" value="alpha/beta-Hydrolases"/>
    <property type="match status" value="1"/>
</dbReference>